<organism evidence="2 3">
    <name type="scientific">Clostridium phage CDKM15</name>
    <dbReference type="NCBI Taxonomy" id="1868595"/>
    <lineage>
        <taxon>Viruses</taxon>
        <taxon>Duplodnaviria</taxon>
        <taxon>Heunggongvirae</taxon>
        <taxon>Uroviricota</taxon>
        <taxon>Caudoviricetes</taxon>
        <taxon>Colneyvirus</taxon>
        <taxon>Colneyvirus CDKM15</taxon>
    </lineage>
</organism>
<evidence type="ECO:0000259" key="1">
    <source>
        <dbReference type="Pfam" id="PF26160"/>
    </source>
</evidence>
<dbReference type="Pfam" id="PF26160">
    <property type="entry name" value="YqzN_YkzM"/>
    <property type="match status" value="1"/>
</dbReference>
<gene>
    <name evidence="2" type="ORF">CDKM15_13</name>
</gene>
<keyword evidence="3" id="KW-1185">Reference proteome</keyword>
<name>A0A3G1E3F1_9CAUD</name>
<sequence>MAETNNKKINVSKQEEKYLKSDFIENSEALGYSKMVVAGALFNCKKEELTKSEFEKAIKEFLEREVK</sequence>
<proteinExistence type="predicted"/>
<dbReference type="EMBL" id="KX228400">
    <property type="protein sequence ID" value="ANT45156.1"/>
    <property type="molecule type" value="Genomic_DNA"/>
</dbReference>
<evidence type="ECO:0000313" key="3">
    <source>
        <dbReference type="Proteomes" id="UP000266459"/>
    </source>
</evidence>
<evidence type="ECO:0000313" key="2">
    <source>
        <dbReference type="EMBL" id="ANT45156.1"/>
    </source>
</evidence>
<protein>
    <recommendedName>
        <fullName evidence="1">YqzN/YkzM domain-containing protein</fullName>
    </recommendedName>
</protein>
<feature type="domain" description="YqzN/YkzM" evidence="1">
    <location>
        <begin position="15"/>
        <end position="65"/>
    </location>
</feature>
<dbReference type="InterPro" id="IPR058869">
    <property type="entry name" value="YqzN_YkzM"/>
</dbReference>
<reference evidence="2 3" key="1">
    <citation type="journal article" date="2016" name="Viruses">
        <title>Two Novel Myoviruses from the North of Iraq Reveal Insights into Clostridium difficile Phage Diversity and Biology.</title>
        <authorList>
            <person name="Rashid S.J."/>
            <person name="Barylski J."/>
            <person name="Hargreaves K.R."/>
            <person name="Millard A.A."/>
            <person name="Vinner G.K."/>
            <person name="Clokie M.R."/>
        </authorList>
    </citation>
    <scope>NUCLEOTIDE SEQUENCE [LARGE SCALE GENOMIC DNA]</scope>
</reference>
<accession>A0A3G1E3F1</accession>
<dbReference type="Proteomes" id="UP000266459">
    <property type="component" value="Segment"/>
</dbReference>